<dbReference type="GO" id="GO:0016787">
    <property type="term" value="F:hydrolase activity"/>
    <property type="evidence" value="ECO:0007669"/>
    <property type="project" value="UniProtKB-KW"/>
</dbReference>
<dbReference type="GO" id="GO:0005975">
    <property type="term" value="P:carbohydrate metabolic process"/>
    <property type="evidence" value="ECO:0007669"/>
    <property type="project" value="InterPro"/>
</dbReference>
<sequence length="338" mass="38704">MSKLLSLVLVYDWECPLSEFSFFDVRSGKSYFAEDEENLFNEWYISGISNQLDEVIDAKHPVSVYFSGSFLELLAICDPTRIKSIKSAKHINILGGTYHHSLASLYSKSHFEREVSWHQKLVKNLFGVKPIYFFNTENIYFNDLALQLESSDFKSTFAGAIDWYLGDKKNQRVFSSKSNEGFMLMLVNHDGGDTLFHDHEVVNNFMQLGSQQLEDFGGWNELIRKTKTKAELVALNKQMKTSTTETYNIRQPISAAYGSVDLDQLKNYPLQESWIKQLYGLEASLVKKPEALQKKWSRLGSIGVLKSLNPDLDQGETNNSYNVYQSLINILSDLHLKL</sequence>
<keyword evidence="4" id="KW-0378">Hydrolase</keyword>
<dbReference type="SUPFAM" id="SSF88713">
    <property type="entry name" value="Glycoside hydrolase/deacetylase"/>
    <property type="match status" value="1"/>
</dbReference>
<name>A0A1W2GB38_REIFA</name>
<dbReference type="STRING" id="692418.SAMN04488029_1635"/>
<dbReference type="RefSeq" id="WP_084372138.1">
    <property type="nucleotide sequence ID" value="NZ_FWYF01000002.1"/>
</dbReference>
<dbReference type="Pfam" id="PF03065">
    <property type="entry name" value="Glyco_hydro_57"/>
    <property type="match status" value="1"/>
</dbReference>
<keyword evidence="2" id="KW-0119">Carbohydrate metabolism</keyword>
<dbReference type="Gene3D" id="3.20.110.20">
    <property type="match status" value="1"/>
</dbReference>
<reference evidence="4 5" key="1">
    <citation type="submission" date="2017-04" db="EMBL/GenBank/DDBJ databases">
        <authorList>
            <person name="Afonso C.L."/>
            <person name="Miller P.J."/>
            <person name="Scott M.A."/>
            <person name="Spackman E."/>
            <person name="Goraichik I."/>
            <person name="Dimitrov K.M."/>
            <person name="Suarez D.L."/>
            <person name="Swayne D.E."/>
        </authorList>
    </citation>
    <scope>NUCLEOTIDE SEQUENCE [LARGE SCALE GENOMIC DNA]</scope>
    <source>
        <strain evidence="4 5">DSM 26133</strain>
    </source>
</reference>
<feature type="domain" description="Glycoside hydrolase family 57 N-terminal" evidence="3">
    <location>
        <begin position="41"/>
        <end position="183"/>
    </location>
</feature>
<dbReference type="EMBL" id="FWYF01000002">
    <property type="protein sequence ID" value="SMD33734.1"/>
    <property type="molecule type" value="Genomic_DNA"/>
</dbReference>
<protein>
    <submittedName>
        <fullName evidence="4">Glycosyl hydrolase family 57</fullName>
    </submittedName>
</protein>
<evidence type="ECO:0000313" key="5">
    <source>
        <dbReference type="Proteomes" id="UP000192472"/>
    </source>
</evidence>
<dbReference type="InterPro" id="IPR004300">
    <property type="entry name" value="Glyco_hydro_57_N"/>
</dbReference>
<comment type="similarity">
    <text evidence="1">Belongs to the glycosyl hydrolase 57 family.</text>
</comment>
<evidence type="ECO:0000256" key="1">
    <source>
        <dbReference type="ARBA" id="ARBA00006821"/>
    </source>
</evidence>
<dbReference type="AlphaFoldDB" id="A0A1W2GB38"/>
<proteinExistence type="inferred from homology"/>
<organism evidence="4 5">
    <name type="scientific">Reichenbachiella faecimaris</name>
    <dbReference type="NCBI Taxonomy" id="692418"/>
    <lineage>
        <taxon>Bacteria</taxon>
        <taxon>Pseudomonadati</taxon>
        <taxon>Bacteroidota</taxon>
        <taxon>Cytophagia</taxon>
        <taxon>Cytophagales</taxon>
        <taxon>Reichenbachiellaceae</taxon>
        <taxon>Reichenbachiella</taxon>
    </lineage>
</organism>
<evidence type="ECO:0000259" key="3">
    <source>
        <dbReference type="Pfam" id="PF03065"/>
    </source>
</evidence>
<keyword evidence="5" id="KW-1185">Reference proteome</keyword>
<gene>
    <name evidence="4" type="ORF">SAMN04488029_1635</name>
</gene>
<evidence type="ECO:0000313" key="4">
    <source>
        <dbReference type="EMBL" id="SMD33734.1"/>
    </source>
</evidence>
<accession>A0A1W2GB38</accession>
<evidence type="ECO:0000256" key="2">
    <source>
        <dbReference type="ARBA" id="ARBA00023277"/>
    </source>
</evidence>
<dbReference type="OrthoDB" id="138256at2"/>
<dbReference type="Proteomes" id="UP000192472">
    <property type="component" value="Unassembled WGS sequence"/>
</dbReference>
<dbReference type="InterPro" id="IPR011330">
    <property type="entry name" value="Glyco_hydro/deAcase_b/a-brl"/>
</dbReference>